<keyword evidence="3" id="KW-1185">Reference proteome</keyword>
<feature type="signal peptide" evidence="1">
    <location>
        <begin position="1"/>
        <end position="23"/>
    </location>
</feature>
<accession>A0A829YBP9</accession>
<evidence type="ECO:0000313" key="2">
    <source>
        <dbReference type="EMBL" id="GFE80700.1"/>
    </source>
</evidence>
<dbReference type="Pfam" id="PF07769">
    <property type="entry name" value="PsiF_repeat"/>
    <property type="match status" value="2"/>
</dbReference>
<name>A0A829YBP9_9GAMM</name>
<feature type="chain" id="PRO_5032822428" description="Phosphate starvation-inducible protein PsiF" evidence="1">
    <location>
        <begin position="24"/>
        <end position="98"/>
    </location>
</feature>
<comment type="caution">
    <text evidence="2">The sequence shown here is derived from an EMBL/GenBank/DDBJ whole genome shotgun (WGS) entry which is preliminary data.</text>
</comment>
<proteinExistence type="predicted"/>
<dbReference type="RefSeq" id="WP_161812578.1">
    <property type="nucleotide sequence ID" value="NZ_BLJN01000002.1"/>
</dbReference>
<evidence type="ECO:0008006" key="4">
    <source>
        <dbReference type="Google" id="ProtNLM"/>
    </source>
</evidence>
<dbReference type="InterPro" id="IPR011690">
    <property type="entry name" value="P_starv_induced_PsiF"/>
</dbReference>
<keyword evidence="1" id="KW-0732">Signal</keyword>
<gene>
    <name evidence="2" type="ORF">GCM10011487_27000</name>
</gene>
<reference evidence="3" key="1">
    <citation type="submission" date="2020-01" db="EMBL/GenBank/DDBJ databases">
        <title>'Steroidobacter agaridevorans' sp. nov., agar-degrading bacteria isolated from rhizosphere soils.</title>
        <authorList>
            <person name="Ikenaga M."/>
            <person name="Kataoka M."/>
            <person name="Murouchi A."/>
            <person name="Katsuragi S."/>
            <person name="Sakai M."/>
        </authorList>
    </citation>
    <scope>NUCLEOTIDE SEQUENCE [LARGE SCALE GENOMIC DNA]</scope>
    <source>
        <strain evidence="3">YU21-B</strain>
    </source>
</reference>
<dbReference type="Proteomes" id="UP000445000">
    <property type="component" value="Unassembled WGS sequence"/>
</dbReference>
<dbReference type="EMBL" id="BLJN01000002">
    <property type="protein sequence ID" value="GFE80700.1"/>
    <property type="molecule type" value="Genomic_DNA"/>
</dbReference>
<organism evidence="2 3">
    <name type="scientific">Steroidobacter agaridevorans</name>
    <dbReference type="NCBI Taxonomy" id="2695856"/>
    <lineage>
        <taxon>Bacteria</taxon>
        <taxon>Pseudomonadati</taxon>
        <taxon>Pseudomonadota</taxon>
        <taxon>Gammaproteobacteria</taxon>
        <taxon>Steroidobacterales</taxon>
        <taxon>Steroidobacteraceae</taxon>
        <taxon>Steroidobacter</taxon>
    </lineage>
</organism>
<evidence type="ECO:0000313" key="3">
    <source>
        <dbReference type="Proteomes" id="UP000445000"/>
    </source>
</evidence>
<protein>
    <recommendedName>
        <fullName evidence="4">Phosphate starvation-inducible protein PsiF</fullName>
    </recommendedName>
</protein>
<sequence>MQPLCRSTALAVLVLLGAVPGYAAEEQAMQQKMADCSAQAQAQNLIGDVHESFMKMCMDPKYKSASQQEMLKKCHISASAQDFKGDALHQFMNTCMKQ</sequence>
<dbReference type="AlphaFoldDB" id="A0A829YBP9"/>
<evidence type="ECO:0000256" key="1">
    <source>
        <dbReference type="SAM" id="SignalP"/>
    </source>
</evidence>